<keyword evidence="3" id="KW-1185">Reference proteome</keyword>
<evidence type="ECO:0000256" key="1">
    <source>
        <dbReference type="SAM" id="MobiDB-lite"/>
    </source>
</evidence>
<reference evidence="2" key="1">
    <citation type="submission" date="2020-01" db="EMBL/GenBank/DDBJ databases">
        <authorList>
            <person name="Mishra B."/>
        </authorList>
    </citation>
    <scope>NUCLEOTIDE SEQUENCE [LARGE SCALE GENOMIC DNA]</scope>
</reference>
<sequence length="179" mass="20083">MLQTAISRNQCPNAQTGWPRNECSALGQNRIRPTDVSAKVFTTRPITRHDPGYIHPRSVKLQLLHATPHTTNAHDQGNKASRPRNPFRVPRPMHPHEPGKNVPRPAENLLRPSFNPLDHAGRPRINPTPTVPTRPRSDYPADHPARPSQRHERSFGSLAARGGVPDVEVNEAIWINYEA</sequence>
<feature type="compositionally biased region" description="Polar residues" evidence="1">
    <location>
        <begin position="1"/>
        <end position="18"/>
    </location>
</feature>
<feature type="region of interest" description="Disordered" evidence="1">
    <location>
        <begin position="69"/>
        <end position="159"/>
    </location>
</feature>
<proteinExistence type="predicted"/>
<feature type="compositionally biased region" description="Basic and acidic residues" evidence="1">
    <location>
        <begin position="135"/>
        <end position="154"/>
    </location>
</feature>
<feature type="region of interest" description="Disordered" evidence="1">
    <location>
        <begin position="1"/>
        <end position="21"/>
    </location>
</feature>
<evidence type="ECO:0000313" key="3">
    <source>
        <dbReference type="Proteomes" id="UP000467841"/>
    </source>
</evidence>
<accession>A0A6D2JS36</accession>
<dbReference type="AlphaFoldDB" id="A0A6D2JS36"/>
<organism evidence="2 3">
    <name type="scientific">Microthlaspi erraticum</name>
    <dbReference type="NCBI Taxonomy" id="1685480"/>
    <lineage>
        <taxon>Eukaryota</taxon>
        <taxon>Viridiplantae</taxon>
        <taxon>Streptophyta</taxon>
        <taxon>Embryophyta</taxon>
        <taxon>Tracheophyta</taxon>
        <taxon>Spermatophyta</taxon>
        <taxon>Magnoliopsida</taxon>
        <taxon>eudicotyledons</taxon>
        <taxon>Gunneridae</taxon>
        <taxon>Pentapetalae</taxon>
        <taxon>rosids</taxon>
        <taxon>malvids</taxon>
        <taxon>Brassicales</taxon>
        <taxon>Brassicaceae</taxon>
        <taxon>Coluteocarpeae</taxon>
        <taxon>Microthlaspi</taxon>
    </lineage>
</organism>
<dbReference type="EMBL" id="CACVBM020001355">
    <property type="protein sequence ID" value="CAA7046796.1"/>
    <property type="molecule type" value="Genomic_DNA"/>
</dbReference>
<name>A0A6D2JS36_9BRAS</name>
<dbReference type="Proteomes" id="UP000467841">
    <property type="component" value="Unassembled WGS sequence"/>
</dbReference>
<feature type="compositionally biased region" description="Polar residues" evidence="1">
    <location>
        <begin position="69"/>
        <end position="79"/>
    </location>
</feature>
<gene>
    <name evidence="2" type="ORF">MERR_LOCUS34031</name>
</gene>
<comment type="caution">
    <text evidence="2">The sequence shown here is derived from an EMBL/GenBank/DDBJ whole genome shotgun (WGS) entry which is preliminary data.</text>
</comment>
<evidence type="ECO:0000313" key="2">
    <source>
        <dbReference type="EMBL" id="CAA7046796.1"/>
    </source>
</evidence>
<protein>
    <submittedName>
        <fullName evidence="2">Uncharacterized protein</fullName>
    </submittedName>
</protein>